<dbReference type="GO" id="GO:0003677">
    <property type="term" value="F:DNA binding"/>
    <property type="evidence" value="ECO:0007669"/>
    <property type="project" value="UniProtKB-KW"/>
</dbReference>
<dbReference type="InterPro" id="IPR010982">
    <property type="entry name" value="Lambda_DNA-bd_dom_sf"/>
</dbReference>
<dbReference type="PANTHER" id="PTHR36924:SF1">
    <property type="entry name" value="ANTITOXIN HIGA-1"/>
    <property type="match status" value="1"/>
</dbReference>
<dbReference type="NCBIfam" id="TIGR02607">
    <property type="entry name" value="antidote_HigA"/>
    <property type="match status" value="1"/>
</dbReference>
<keyword evidence="4" id="KW-1185">Reference proteome</keyword>
<reference evidence="3 4" key="1">
    <citation type="submission" date="2014-08" db="EMBL/GenBank/DDBJ databases">
        <title>Whole genome shotgun sequence of Sphingomonas paucimobilis NBRC 13935.</title>
        <authorList>
            <person name="Hosoyama A."/>
            <person name="Hashimoto M."/>
            <person name="Hosoyama Y."/>
            <person name="Noguchi M."/>
            <person name="Uohara A."/>
            <person name="Ohji S."/>
            <person name="Katano-Makiyama Y."/>
            <person name="Ichikawa N."/>
            <person name="Kimura A."/>
            <person name="Yamazoe A."/>
            <person name="Fujita N."/>
        </authorList>
    </citation>
    <scope>NUCLEOTIDE SEQUENCE [LARGE SCALE GENOMIC DNA]</scope>
    <source>
        <strain evidence="3 4">NBRC 13935</strain>
    </source>
</reference>
<protein>
    <submittedName>
        <fullName evidence="3">DNA, contig: SP665</fullName>
    </submittedName>
</protein>
<evidence type="ECO:0000313" key="3">
    <source>
        <dbReference type="EMBL" id="GAN15792.1"/>
    </source>
</evidence>
<proteinExistence type="predicted"/>
<evidence type="ECO:0000256" key="1">
    <source>
        <dbReference type="ARBA" id="ARBA00023125"/>
    </source>
</evidence>
<feature type="domain" description="HTH cro/C1-type" evidence="2">
    <location>
        <begin position="31"/>
        <end position="73"/>
    </location>
</feature>
<dbReference type="Gene3D" id="1.10.260.40">
    <property type="entry name" value="lambda repressor-like DNA-binding domains"/>
    <property type="match status" value="1"/>
</dbReference>
<dbReference type="CDD" id="cd00093">
    <property type="entry name" value="HTH_XRE"/>
    <property type="match status" value="1"/>
</dbReference>
<accession>A0A0C9NHU4</accession>
<gene>
    <name evidence="3" type="ORF">SP6_65_00050</name>
</gene>
<name>A0A0C9NHU4_SPHPI</name>
<evidence type="ECO:0000259" key="2">
    <source>
        <dbReference type="PROSITE" id="PS50943"/>
    </source>
</evidence>
<dbReference type="InterPro" id="IPR001387">
    <property type="entry name" value="Cro/C1-type_HTH"/>
</dbReference>
<dbReference type="PANTHER" id="PTHR36924">
    <property type="entry name" value="ANTITOXIN HIGA-1"/>
    <property type="match status" value="1"/>
</dbReference>
<dbReference type="Pfam" id="PF01381">
    <property type="entry name" value="HTH_3"/>
    <property type="match status" value="1"/>
</dbReference>
<organism evidence="3 4">
    <name type="scientific">Sphingomonas paucimobilis NBRC 13935</name>
    <dbReference type="NCBI Taxonomy" id="1219050"/>
    <lineage>
        <taxon>Bacteria</taxon>
        <taxon>Pseudomonadati</taxon>
        <taxon>Pseudomonadota</taxon>
        <taxon>Alphaproteobacteria</taxon>
        <taxon>Sphingomonadales</taxon>
        <taxon>Sphingomonadaceae</taxon>
        <taxon>Sphingomonas</taxon>
    </lineage>
</organism>
<dbReference type="InterPro" id="IPR013430">
    <property type="entry name" value="Toxin_antidote_HigA"/>
</dbReference>
<dbReference type="PROSITE" id="PS50943">
    <property type="entry name" value="HTH_CROC1"/>
    <property type="match status" value="1"/>
</dbReference>
<comment type="caution">
    <text evidence="3">The sequence shown here is derived from an EMBL/GenBank/DDBJ whole genome shotgun (WGS) entry which is preliminary data.</text>
</comment>
<dbReference type="Proteomes" id="UP000032025">
    <property type="component" value="Unassembled WGS sequence"/>
</dbReference>
<dbReference type="AlphaFoldDB" id="A0A0C9NHU4"/>
<sequence>MMNQLVSGLAPMHPGELLREDILPALNKPKAEIARLLEVSRQTLYDILAEKQDVTPTMALRIGKLTGTSPEMWSNMQRNYDLSVQAVKDADIIARIPTLEAA</sequence>
<dbReference type="SUPFAM" id="SSF47413">
    <property type="entry name" value="lambda repressor-like DNA-binding domains"/>
    <property type="match status" value="1"/>
</dbReference>
<keyword evidence="1" id="KW-0238">DNA-binding</keyword>
<dbReference type="EMBL" id="BBJS01000065">
    <property type="protein sequence ID" value="GAN15792.1"/>
    <property type="molecule type" value="Genomic_DNA"/>
</dbReference>
<evidence type="ECO:0000313" key="4">
    <source>
        <dbReference type="Proteomes" id="UP000032025"/>
    </source>
</evidence>